<sequence length="74" mass="8793">MERAYYKRIFNPVNYCQYIFLYGYIFEGTFFRRIVLVIYLSYLGITKCCPLEMLLLVKPFAAFILLTFSGEPLP</sequence>
<dbReference type="AlphaFoldDB" id="A0A4V2KVP0"/>
<dbReference type="EMBL" id="SCHB01000004">
    <property type="protein sequence ID" value="TBW72233.1"/>
    <property type="molecule type" value="Genomic_DNA"/>
</dbReference>
<accession>A0A4V2KVP0</accession>
<reference evidence="1 2" key="1">
    <citation type="journal article" date="2019" name="Sci. Transl. Med.">
        <title>Quorum sensing between bacterial species on the skin protects against epidermal injury in atopic dermatitis.</title>
        <authorList>
            <person name="Williams M.R."/>
        </authorList>
    </citation>
    <scope>NUCLEOTIDE SEQUENCE [LARGE SCALE GENOMIC DNA]</scope>
    <source>
        <strain evidence="1 2">E7</strain>
    </source>
</reference>
<protein>
    <submittedName>
        <fullName evidence="1">Uncharacterized protein</fullName>
    </submittedName>
</protein>
<name>A0A4V2KVP0_STALU</name>
<dbReference type="Proteomes" id="UP000293637">
    <property type="component" value="Unassembled WGS sequence"/>
</dbReference>
<gene>
    <name evidence="1" type="ORF">EQ812_08120</name>
</gene>
<proteinExistence type="predicted"/>
<organism evidence="1 2">
    <name type="scientific">Staphylococcus lugdunensis</name>
    <dbReference type="NCBI Taxonomy" id="28035"/>
    <lineage>
        <taxon>Bacteria</taxon>
        <taxon>Bacillati</taxon>
        <taxon>Bacillota</taxon>
        <taxon>Bacilli</taxon>
        <taxon>Bacillales</taxon>
        <taxon>Staphylococcaceae</taxon>
        <taxon>Staphylococcus</taxon>
    </lineage>
</organism>
<evidence type="ECO:0000313" key="1">
    <source>
        <dbReference type="EMBL" id="TBW72233.1"/>
    </source>
</evidence>
<evidence type="ECO:0000313" key="2">
    <source>
        <dbReference type="Proteomes" id="UP000293637"/>
    </source>
</evidence>
<comment type="caution">
    <text evidence="1">The sequence shown here is derived from an EMBL/GenBank/DDBJ whole genome shotgun (WGS) entry which is preliminary data.</text>
</comment>